<dbReference type="SUPFAM" id="SSF52266">
    <property type="entry name" value="SGNH hydrolase"/>
    <property type="match status" value="1"/>
</dbReference>
<dbReference type="Pfam" id="PF03629">
    <property type="entry name" value="SASA"/>
    <property type="match status" value="2"/>
</dbReference>
<protein>
    <submittedName>
        <fullName evidence="4">Sialate O-acetylesterase</fullName>
    </submittedName>
</protein>
<evidence type="ECO:0000313" key="5">
    <source>
        <dbReference type="Proteomes" id="UP000479293"/>
    </source>
</evidence>
<dbReference type="AlphaFoldDB" id="A0A7C9F8Q3"/>
<keyword evidence="5" id="KW-1185">Reference proteome</keyword>
<dbReference type="PANTHER" id="PTHR22901:SF0">
    <property type="entry name" value="SIALATE O-ACETYLESTERASE"/>
    <property type="match status" value="1"/>
</dbReference>
<dbReference type="GO" id="GO:0005975">
    <property type="term" value="P:carbohydrate metabolic process"/>
    <property type="evidence" value="ECO:0007669"/>
    <property type="project" value="TreeGrafter"/>
</dbReference>
<accession>A0A7C9F8Q3</accession>
<name>A0A7C9F8Q3_9BACT</name>
<feature type="signal peptide" evidence="2">
    <location>
        <begin position="1"/>
        <end position="25"/>
    </location>
</feature>
<evidence type="ECO:0000313" key="4">
    <source>
        <dbReference type="EMBL" id="MPR36686.1"/>
    </source>
</evidence>
<proteinExistence type="predicted"/>
<feature type="domain" description="Sialate O-acetylesterase" evidence="3">
    <location>
        <begin position="123"/>
        <end position="238"/>
    </location>
</feature>
<gene>
    <name evidence="4" type="ORF">GBK04_25955</name>
</gene>
<evidence type="ECO:0000256" key="2">
    <source>
        <dbReference type="SAM" id="SignalP"/>
    </source>
</evidence>
<organism evidence="4 5">
    <name type="scientific">Salmonirosea aquatica</name>
    <dbReference type="NCBI Taxonomy" id="2654236"/>
    <lineage>
        <taxon>Bacteria</taxon>
        <taxon>Pseudomonadati</taxon>
        <taxon>Bacteroidota</taxon>
        <taxon>Cytophagia</taxon>
        <taxon>Cytophagales</taxon>
        <taxon>Spirosomataceae</taxon>
        <taxon>Salmonirosea</taxon>
    </lineage>
</organism>
<sequence length="537" mass="59140">MLMKQVISVLIFWAFRVITPVQANAQTPLKLADVFGSGMVLQRDQPLRIYGKAAPGAAVSIRLFNPTDSGRKGQKRNKSQTRVAADSTWQITLTAQGANAKPQILRIISQGDTLTLTNVLIGDVWVCAGQSNMAFMLKDDRFAAAALKSAANANLGLLNWQPSVSVYNVPYKVEEIPNLRPENFYRPSGWEAADSTSARNFSAVGFYFGQMVQRETGVPVGLITVAVGGSPAEAWLRPEAVVSGQAELKPIFRGNWFANESLEPWCRERGHQNLDSLLVGGSTLPGDSLGINHPFKPGFLYRAGIESLLGLPIRGVLWYQGESNALSLRRTQQHEQLFPALVRDWRAQWGQGAFPFYFCQLSSIGTEKGYRSEYWPEFRDSQRRMAERIPNVAMAVTSDVGHPSDVHPTDKKTVGKRLARVALAGTYRKKVAARGPSLQKIQQQGNRLVLTFKDAAKGLRTQNDQPLAGFELEDAAGVRHPAEAIISGKNVFITNPQSGHWQRVLYGWQPFSGGNLQNAAGLPASTFQMKIDQSIKH</sequence>
<dbReference type="GO" id="GO:0001681">
    <property type="term" value="F:sialate O-acetylesterase activity"/>
    <property type="evidence" value="ECO:0007669"/>
    <property type="project" value="InterPro"/>
</dbReference>
<evidence type="ECO:0000256" key="1">
    <source>
        <dbReference type="ARBA" id="ARBA00022801"/>
    </source>
</evidence>
<dbReference type="Proteomes" id="UP000479293">
    <property type="component" value="Unassembled WGS sequence"/>
</dbReference>
<dbReference type="Gene3D" id="3.40.50.1110">
    <property type="entry name" value="SGNH hydrolase"/>
    <property type="match status" value="1"/>
</dbReference>
<comment type="caution">
    <text evidence="4">The sequence shown here is derived from an EMBL/GenBank/DDBJ whole genome shotgun (WGS) entry which is preliminary data.</text>
</comment>
<keyword evidence="2" id="KW-0732">Signal</keyword>
<keyword evidence="1" id="KW-0378">Hydrolase</keyword>
<feature type="domain" description="Sialate O-acetylesterase" evidence="3">
    <location>
        <begin position="312"/>
        <end position="422"/>
    </location>
</feature>
<dbReference type="EMBL" id="WHLY01000002">
    <property type="protein sequence ID" value="MPR36686.1"/>
    <property type="molecule type" value="Genomic_DNA"/>
</dbReference>
<reference evidence="4 5" key="1">
    <citation type="submission" date="2019-10" db="EMBL/GenBank/DDBJ databases">
        <title>Draft Genome Sequence of Cytophagaceae sp. SJW1-29.</title>
        <authorList>
            <person name="Choi A."/>
        </authorList>
    </citation>
    <scope>NUCLEOTIDE SEQUENCE [LARGE SCALE GENOMIC DNA]</scope>
    <source>
        <strain evidence="4 5">SJW1-29</strain>
    </source>
</reference>
<feature type="chain" id="PRO_5028887334" evidence="2">
    <location>
        <begin position="26"/>
        <end position="537"/>
    </location>
</feature>
<dbReference type="InterPro" id="IPR039329">
    <property type="entry name" value="SIAE"/>
</dbReference>
<dbReference type="InterPro" id="IPR036514">
    <property type="entry name" value="SGNH_hydro_sf"/>
</dbReference>
<evidence type="ECO:0000259" key="3">
    <source>
        <dbReference type="Pfam" id="PF03629"/>
    </source>
</evidence>
<dbReference type="PANTHER" id="PTHR22901">
    <property type="entry name" value="SIALATE O-ACETYLESTERASE"/>
    <property type="match status" value="1"/>
</dbReference>
<dbReference type="InterPro" id="IPR005181">
    <property type="entry name" value="SASA"/>
</dbReference>